<gene>
    <name evidence="2" type="ORF">SAM23877_2491</name>
</gene>
<sequence>MDIRSRLFEISNIARNFERDRRWEALSRQWFGQDSGKNSGRDPHAPRSLDASHDADTSTRVGSNGPEYGGE</sequence>
<dbReference type="Proteomes" id="UP000061018">
    <property type="component" value="Chromosome"/>
</dbReference>
<evidence type="ECO:0000313" key="3">
    <source>
        <dbReference type="Proteomes" id="UP000061018"/>
    </source>
</evidence>
<evidence type="ECO:0000313" key="2">
    <source>
        <dbReference type="EMBL" id="AKZ55540.1"/>
    </source>
</evidence>
<name>A0A0K2AR13_STRA7</name>
<dbReference type="EMBL" id="CP012382">
    <property type="protein sequence ID" value="AKZ55540.1"/>
    <property type="molecule type" value="Genomic_DNA"/>
</dbReference>
<accession>A0A0K2AR13</accession>
<reference evidence="3" key="1">
    <citation type="journal article" date="2015" name="J. Biotechnol.">
        <title>Complete genome sequence of Streptomyces ambofaciens ATCC 23877, the spiramycin producer.</title>
        <authorList>
            <person name="Thibessard A."/>
            <person name="Haas D."/>
            <person name="Gerbaud C."/>
            <person name="Aigle B."/>
            <person name="Lautru S."/>
            <person name="Pernodet J.L."/>
            <person name="Leblond P."/>
        </authorList>
    </citation>
    <scope>NUCLEOTIDE SEQUENCE [LARGE SCALE GENOMIC DNA]</scope>
    <source>
        <strain evidence="3">ATCC 23877 / 3486 / DSM 40053 / JCM 4204 / NBRC 12836 / NRRL B-2516</strain>
    </source>
</reference>
<protein>
    <submittedName>
        <fullName evidence="2">Uncharacterized protein</fullName>
    </submittedName>
</protein>
<proteinExistence type="predicted"/>
<feature type="region of interest" description="Disordered" evidence="1">
    <location>
        <begin position="30"/>
        <end position="71"/>
    </location>
</feature>
<feature type="compositionally biased region" description="Basic and acidic residues" evidence="1">
    <location>
        <begin position="39"/>
        <end position="57"/>
    </location>
</feature>
<dbReference type="AlphaFoldDB" id="A0A0K2AR13"/>
<evidence type="ECO:0000256" key="1">
    <source>
        <dbReference type="SAM" id="MobiDB-lite"/>
    </source>
</evidence>
<organism evidence="2 3">
    <name type="scientific">Streptomyces ambofaciens (strain ATCC 23877 / 3486 / DSM 40053 / JCM 4204 / NBRC 12836 / NRRL B-2516)</name>
    <dbReference type="NCBI Taxonomy" id="278992"/>
    <lineage>
        <taxon>Bacteria</taxon>
        <taxon>Bacillati</taxon>
        <taxon>Actinomycetota</taxon>
        <taxon>Actinomycetes</taxon>
        <taxon>Kitasatosporales</taxon>
        <taxon>Streptomycetaceae</taxon>
        <taxon>Streptomyces</taxon>
    </lineage>
</organism>
<dbReference type="KEGG" id="samb:SAM23877_2491"/>